<dbReference type="PANTHER" id="PTHR48080">
    <property type="entry name" value="D-GALACTONATE DEHYDRATASE-RELATED"/>
    <property type="match status" value="1"/>
</dbReference>
<accession>A0A6N9T8X4</accession>
<gene>
    <name evidence="10" type="ORF">GTK09_13010</name>
</gene>
<dbReference type="SMART" id="SM00922">
    <property type="entry name" value="MR_MLE"/>
    <property type="match status" value="1"/>
</dbReference>
<feature type="domain" description="Mandelate racemase/muconate lactonizing enzyme C-terminal" evidence="9">
    <location>
        <begin position="131"/>
        <end position="221"/>
    </location>
</feature>
<dbReference type="InterPro" id="IPR013341">
    <property type="entry name" value="Mandelate_racemase_N_dom"/>
</dbReference>
<keyword evidence="3 6" id="KW-0460">Magnesium</keyword>
<sequence length="326" mass="34714">MPRRLSVTVEHFPLREPFRIARGVKTEAAVVTCEIADEYGRGRAECVPYPRYGESLESVCDQIEGMRDLIERGGSRDSLGAALAAGAARNALDCALWDLEAKSTGGRVSAIVCGQTPRPVETAYTISLDSADAMASAARASGRDLLKIKLGTADDRERIRAVHAAARGARLILDANEGWTDANLRDHLLAAAAAGAILVEQPLPAGQDAILADIPHPVPVCADESLHVGEDLDHLLGLYDYVNVKLDKTGGLTEAVRLTREARRRGFGVMVGCMVGSSLAMAPAILLAQTADIVDLDGPLLLARDRPHPLTYAGSMVSPPDPRLWG</sequence>
<dbReference type="Gene3D" id="3.20.20.120">
    <property type="entry name" value="Enolase-like C-terminal domain"/>
    <property type="match status" value="1"/>
</dbReference>
<dbReference type="SFLD" id="SFLDG00180">
    <property type="entry name" value="muconate_cycloisomerase"/>
    <property type="match status" value="1"/>
</dbReference>
<comment type="caution">
    <text evidence="10">The sequence shown here is derived from an EMBL/GenBank/DDBJ whole genome shotgun (WGS) entry which is preliminary data.</text>
</comment>
<feature type="binding site" evidence="6">
    <location>
        <position position="174"/>
    </location>
    <ligand>
        <name>Mg(2+)</name>
        <dbReference type="ChEBI" id="CHEBI:18420"/>
    </ligand>
</feature>
<evidence type="ECO:0000313" key="10">
    <source>
        <dbReference type="EMBL" id="NDW05348.1"/>
    </source>
</evidence>
<dbReference type="AlphaFoldDB" id="A0A6N9T8X4"/>
<dbReference type="Gene3D" id="3.30.390.10">
    <property type="entry name" value="Enolase-like, N-terminal domain"/>
    <property type="match status" value="1"/>
</dbReference>
<evidence type="ECO:0000256" key="6">
    <source>
        <dbReference type="PIRSR" id="PIRSR634603-3"/>
    </source>
</evidence>
<dbReference type="Pfam" id="PF13378">
    <property type="entry name" value="MR_MLE_C"/>
    <property type="match status" value="1"/>
</dbReference>
<protein>
    <recommendedName>
        <fullName evidence="7">Dipeptide epimerase</fullName>
        <ecNumber evidence="7">5.1.1.-</ecNumber>
    </recommendedName>
</protein>
<keyword evidence="8" id="KW-0812">Transmembrane</keyword>
<dbReference type="InterPro" id="IPR036849">
    <property type="entry name" value="Enolase-like_C_sf"/>
</dbReference>
<evidence type="ECO:0000256" key="2">
    <source>
        <dbReference type="ARBA" id="ARBA00022723"/>
    </source>
</evidence>
<keyword evidence="8" id="KW-1133">Transmembrane helix</keyword>
<name>A0A6N9T8X4_9HYPH</name>
<comment type="similarity">
    <text evidence="1 7">Belongs to the mandelate racemase/muconate lactonizing enzyme family.</text>
</comment>
<dbReference type="RefSeq" id="WP_163463598.1">
    <property type="nucleotide sequence ID" value="NZ_JAAAMG010000009.1"/>
</dbReference>
<organism evidence="10 11">
    <name type="scientific">Jiella pacifica</name>
    <dbReference type="NCBI Taxonomy" id="2696469"/>
    <lineage>
        <taxon>Bacteria</taxon>
        <taxon>Pseudomonadati</taxon>
        <taxon>Pseudomonadota</taxon>
        <taxon>Alphaproteobacteria</taxon>
        <taxon>Hyphomicrobiales</taxon>
        <taxon>Aurantimonadaceae</taxon>
        <taxon>Jiella</taxon>
    </lineage>
</organism>
<keyword evidence="8" id="KW-0472">Membrane</keyword>
<evidence type="ECO:0000313" key="11">
    <source>
        <dbReference type="Proteomes" id="UP000469011"/>
    </source>
</evidence>
<evidence type="ECO:0000256" key="4">
    <source>
        <dbReference type="ARBA" id="ARBA00023235"/>
    </source>
</evidence>
<evidence type="ECO:0000259" key="9">
    <source>
        <dbReference type="SMART" id="SM00922"/>
    </source>
</evidence>
<evidence type="ECO:0000256" key="1">
    <source>
        <dbReference type="ARBA" id="ARBA00008031"/>
    </source>
</evidence>
<keyword evidence="4 7" id="KW-0413">Isomerase</keyword>
<dbReference type="EMBL" id="JAAAMG010000009">
    <property type="protein sequence ID" value="NDW05348.1"/>
    <property type="molecule type" value="Genomic_DNA"/>
</dbReference>
<keyword evidence="11" id="KW-1185">Reference proteome</keyword>
<dbReference type="Pfam" id="PF02746">
    <property type="entry name" value="MR_MLE_N"/>
    <property type="match status" value="1"/>
</dbReference>
<dbReference type="SUPFAM" id="SSF54826">
    <property type="entry name" value="Enolase N-terminal domain-like"/>
    <property type="match status" value="1"/>
</dbReference>
<dbReference type="Proteomes" id="UP000469011">
    <property type="component" value="Unassembled WGS sequence"/>
</dbReference>
<dbReference type="GO" id="GO:0016855">
    <property type="term" value="F:racemase and epimerase activity, acting on amino acids and derivatives"/>
    <property type="evidence" value="ECO:0007669"/>
    <property type="project" value="UniProtKB-UniRule"/>
</dbReference>
<dbReference type="InterPro" id="IPR013342">
    <property type="entry name" value="Mandelate_racemase_C"/>
</dbReference>
<feature type="transmembrane region" description="Helical" evidence="8">
    <location>
        <begin position="267"/>
        <end position="288"/>
    </location>
</feature>
<dbReference type="SUPFAM" id="SSF51604">
    <property type="entry name" value="Enolase C-terminal domain-like"/>
    <property type="match status" value="1"/>
</dbReference>
<dbReference type="SFLD" id="SFLDS00001">
    <property type="entry name" value="Enolase"/>
    <property type="match status" value="1"/>
</dbReference>
<dbReference type="CDD" id="cd03319">
    <property type="entry name" value="L-Ala-DL-Glu_epimerase"/>
    <property type="match status" value="1"/>
</dbReference>
<dbReference type="PANTHER" id="PTHR48080:SF3">
    <property type="entry name" value="ENOLASE SUPERFAMILY MEMBER DDB_G0284701"/>
    <property type="match status" value="1"/>
</dbReference>
<dbReference type="NCBIfam" id="NF042940">
    <property type="entry name" value="racemase_DgcA"/>
    <property type="match status" value="1"/>
</dbReference>
<dbReference type="SFLD" id="SFLDF00010">
    <property type="entry name" value="dipeptide_epimerase"/>
    <property type="match status" value="1"/>
</dbReference>
<evidence type="ECO:0000256" key="5">
    <source>
        <dbReference type="PIRSR" id="PIRSR634603-1"/>
    </source>
</evidence>
<evidence type="ECO:0000256" key="3">
    <source>
        <dbReference type="ARBA" id="ARBA00022842"/>
    </source>
</evidence>
<dbReference type="InterPro" id="IPR034603">
    <property type="entry name" value="Dipeptide_epimerase"/>
</dbReference>
<reference evidence="10 11" key="1">
    <citation type="submission" date="2020-01" db="EMBL/GenBank/DDBJ databases">
        <title>Jiella pacifica sp. nov.</title>
        <authorList>
            <person name="Xue Z."/>
            <person name="Zhu S."/>
            <person name="Chen J."/>
            <person name="Yang J."/>
        </authorList>
    </citation>
    <scope>NUCLEOTIDE SEQUENCE [LARGE SCALE GENOMIC DNA]</scope>
    <source>
        <strain evidence="10 11">40Bstr34</strain>
    </source>
</reference>
<feature type="binding site" evidence="6">
    <location>
        <position position="200"/>
    </location>
    <ligand>
        <name>Mg(2+)</name>
        <dbReference type="ChEBI" id="CHEBI:18420"/>
    </ligand>
</feature>
<dbReference type="GO" id="GO:0046872">
    <property type="term" value="F:metal ion binding"/>
    <property type="evidence" value="ECO:0007669"/>
    <property type="project" value="UniProtKB-KW"/>
</dbReference>
<dbReference type="InterPro" id="IPR029065">
    <property type="entry name" value="Enolase_C-like"/>
</dbReference>
<evidence type="ECO:0000256" key="8">
    <source>
        <dbReference type="SAM" id="Phobius"/>
    </source>
</evidence>
<dbReference type="InterPro" id="IPR029017">
    <property type="entry name" value="Enolase-like_N"/>
</dbReference>
<dbReference type="InterPro" id="IPR034593">
    <property type="entry name" value="DgoD-like"/>
</dbReference>
<feature type="binding site" evidence="6">
    <location>
        <position position="223"/>
    </location>
    <ligand>
        <name>Mg(2+)</name>
        <dbReference type="ChEBI" id="CHEBI:18420"/>
    </ligand>
</feature>
<keyword evidence="2 6" id="KW-0479">Metal-binding</keyword>
<evidence type="ECO:0000256" key="7">
    <source>
        <dbReference type="RuleBase" id="RU366006"/>
    </source>
</evidence>
<dbReference type="EC" id="5.1.1.-" evidence="7"/>
<proteinExistence type="inferred from homology"/>
<feature type="active site" description="Proton acceptor; specific for (R)-substrate epimerization" evidence="5">
    <location>
        <position position="149"/>
    </location>
</feature>
<feature type="active site" description="Proton acceptor; specific for (S)-substrate epimerization" evidence="5">
    <location>
        <position position="245"/>
    </location>
</feature>
<comment type="cofactor">
    <cofactor evidence="6 7">
        <name>Mg(2+)</name>
        <dbReference type="ChEBI" id="CHEBI:18420"/>
    </cofactor>
    <text evidence="6 7">Binds 1 Mg(2+) ion per subunit.</text>
</comment>